<dbReference type="Proteomes" id="UP000236291">
    <property type="component" value="Unassembled WGS sequence"/>
</dbReference>
<dbReference type="AlphaFoldDB" id="A0A2K3NZ29"/>
<dbReference type="InterPro" id="IPR025836">
    <property type="entry name" value="Zn_knuckle_CX2CX4HX4C"/>
</dbReference>
<evidence type="ECO:0000259" key="1">
    <source>
        <dbReference type="Pfam" id="PF14392"/>
    </source>
</evidence>
<gene>
    <name evidence="2" type="ORF">L195_g004815</name>
</gene>
<reference evidence="2 3" key="2">
    <citation type="journal article" date="2017" name="Front. Plant Sci.">
        <title>Gene Classification and Mining of Molecular Markers Useful in Red Clover (Trifolium pratense) Breeding.</title>
        <authorList>
            <person name="Istvanek J."/>
            <person name="Dluhosova J."/>
            <person name="Dluhos P."/>
            <person name="Patkova L."/>
            <person name="Nedelnik J."/>
            <person name="Repkova J."/>
        </authorList>
    </citation>
    <scope>NUCLEOTIDE SEQUENCE [LARGE SCALE GENOMIC DNA]</scope>
    <source>
        <strain evidence="3">cv. Tatra</strain>
        <tissue evidence="2">Young leaves</tissue>
    </source>
</reference>
<comment type="caution">
    <text evidence="2">The sequence shown here is derived from an EMBL/GenBank/DDBJ whole genome shotgun (WGS) entry which is preliminary data.</text>
</comment>
<protein>
    <submittedName>
        <fullName evidence="2">Defensin-like protein</fullName>
    </submittedName>
</protein>
<dbReference type="Pfam" id="PF14392">
    <property type="entry name" value="zf-CCHC_4"/>
    <property type="match status" value="1"/>
</dbReference>
<dbReference type="STRING" id="57577.A0A2K3NZ29"/>
<evidence type="ECO:0000313" key="2">
    <source>
        <dbReference type="EMBL" id="PNY08296.1"/>
    </source>
</evidence>
<evidence type="ECO:0000313" key="3">
    <source>
        <dbReference type="Proteomes" id="UP000236291"/>
    </source>
</evidence>
<proteinExistence type="predicted"/>
<organism evidence="2 3">
    <name type="scientific">Trifolium pratense</name>
    <name type="common">Red clover</name>
    <dbReference type="NCBI Taxonomy" id="57577"/>
    <lineage>
        <taxon>Eukaryota</taxon>
        <taxon>Viridiplantae</taxon>
        <taxon>Streptophyta</taxon>
        <taxon>Embryophyta</taxon>
        <taxon>Tracheophyta</taxon>
        <taxon>Spermatophyta</taxon>
        <taxon>Magnoliopsida</taxon>
        <taxon>eudicotyledons</taxon>
        <taxon>Gunneridae</taxon>
        <taxon>Pentapetalae</taxon>
        <taxon>rosids</taxon>
        <taxon>fabids</taxon>
        <taxon>Fabales</taxon>
        <taxon>Fabaceae</taxon>
        <taxon>Papilionoideae</taxon>
        <taxon>50 kb inversion clade</taxon>
        <taxon>NPAAA clade</taxon>
        <taxon>Hologalegina</taxon>
        <taxon>IRL clade</taxon>
        <taxon>Trifolieae</taxon>
        <taxon>Trifolium</taxon>
    </lineage>
</organism>
<dbReference type="PANTHER" id="PTHR31286">
    <property type="entry name" value="GLYCINE-RICH CELL WALL STRUCTURAL PROTEIN 1.8-LIKE"/>
    <property type="match status" value="1"/>
</dbReference>
<name>A0A2K3NZ29_TRIPR</name>
<sequence length="263" mass="30070">MQPTNAQTLIRIHGLAREYWRPQILFKIVGAVGCPLALDVATKKRTFDHFARILIDVDLNSNLRERILVERNDFDFYVDVEYENLPPFCHSCQIIGHSFKNCKYQNPQKNTVSLVNKRKVQPVSMPSASEPVAIASHQVVAYVDLLIEDITRDKEVRHSVLMGDVLNFEEEIFSSISGQAISARSPILVWYFLHRHCFDAVLNPRVAHDLEISGNWKDNEASDIGHKVYTDEETAAAINYLKNRSAAMEELFIDVVFKAKKKK</sequence>
<reference evidence="2 3" key="1">
    <citation type="journal article" date="2014" name="Am. J. Bot.">
        <title>Genome assembly and annotation for red clover (Trifolium pratense; Fabaceae).</title>
        <authorList>
            <person name="Istvanek J."/>
            <person name="Jaros M."/>
            <person name="Krenek A."/>
            <person name="Repkova J."/>
        </authorList>
    </citation>
    <scope>NUCLEOTIDE SEQUENCE [LARGE SCALE GENOMIC DNA]</scope>
    <source>
        <strain evidence="3">cv. Tatra</strain>
        <tissue evidence="2">Young leaves</tissue>
    </source>
</reference>
<accession>A0A2K3NZ29</accession>
<feature type="domain" description="Zinc knuckle CX2CX4HX4C" evidence="1">
    <location>
        <begin position="76"/>
        <end position="104"/>
    </location>
</feature>
<dbReference type="PANTHER" id="PTHR31286:SF176">
    <property type="entry name" value="DUF4283 DOMAIN PROTEIN"/>
    <property type="match status" value="1"/>
</dbReference>
<dbReference type="InterPro" id="IPR040256">
    <property type="entry name" value="At4g02000-like"/>
</dbReference>
<dbReference type="EMBL" id="ASHM01002420">
    <property type="protein sequence ID" value="PNY08296.1"/>
    <property type="molecule type" value="Genomic_DNA"/>
</dbReference>